<protein>
    <recommendedName>
        <fullName evidence="1">TniQ domain-containing protein</fullName>
    </recommendedName>
</protein>
<name>A0A4P6EWD1_9BACL</name>
<proteinExistence type="predicted"/>
<evidence type="ECO:0000259" key="1">
    <source>
        <dbReference type="Pfam" id="PF06527"/>
    </source>
</evidence>
<dbReference type="KEGG" id="pprt:ET464_13725"/>
<dbReference type="InterPro" id="IPR010982">
    <property type="entry name" value="Lambda_DNA-bd_dom_sf"/>
</dbReference>
<dbReference type="Gene3D" id="1.10.260.40">
    <property type="entry name" value="lambda repressor-like DNA-binding domains"/>
    <property type="match status" value="1"/>
</dbReference>
<dbReference type="AlphaFoldDB" id="A0A4P6EWD1"/>
<feature type="domain" description="TniQ" evidence="1">
    <location>
        <begin position="34"/>
        <end position="176"/>
    </location>
</feature>
<dbReference type="Gene3D" id="1.10.10.60">
    <property type="entry name" value="Homeodomain-like"/>
    <property type="match status" value="1"/>
</dbReference>
<dbReference type="Pfam" id="PF06527">
    <property type="entry name" value="TniQ"/>
    <property type="match status" value="1"/>
</dbReference>
<organism evidence="2 3">
    <name type="scientific">Paenibacillus protaetiae</name>
    <dbReference type="NCBI Taxonomy" id="2509456"/>
    <lineage>
        <taxon>Bacteria</taxon>
        <taxon>Bacillati</taxon>
        <taxon>Bacillota</taxon>
        <taxon>Bacilli</taxon>
        <taxon>Bacillales</taxon>
        <taxon>Paenibacillaceae</taxon>
        <taxon>Paenibacillus</taxon>
    </lineage>
</organism>
<keyword evidence="3" id="KW-1185">Reference proteome</keyword>
<dbReference type="InterPro" id="IPR009492">
    <property type="entry name" value="TniQ"/>
</dbReference>
<dbReference type="OrthoDB" id="7029747at2"/>
<dbReference type="EMBL" id="CP035492">
    <property type="protein sequence ID" value="QAY67302.1"/>
    <property type="molecule type" value="Genomic_DNA"/>
</dbReference>
<evidence type="ECO:0000313" key="3">
    <source>
        <dbReference type="Proteomes" id="UP000293568"/>
    </source>
</evidence>
<reference evidence="2 3" key="1">
    <citation type="submission" date="2019-01" db="EMBL/GenBank/DDBJ databases">
        <title>Genome sequencing of strain FW100M-2.</title>
        <authorList>
            <person name="Heo J."/>
            <person name="Kim S.-J."/>
            <person name="Kim J.-S."/>
            <person name="Hong S.-B."/>
            <person name="Kwon S.-W."/>
        </authorList>
    </citation>
    <scope>NUCLEOTIDE SEQUENCE [LARGE SCALE GENOMIC DNA]</scope>
    <source>
        <strain evidence="2 3">FW100M-2</strain>
    </source>
</reference>
<dbReference type="GO" id="GO:0003677">
    <property type="term" value="F:DNA binding"/>
    <property type="evidence" value="ECO:0007669"/>
    <property type="project" value="InterPro"/>
</dbReference>
<accession>A0A4P6EWD1</accession>
<dbReference type="Proteomes" id="UP000293568">
    <property type="component" value="Chromosome"/>
</dbReference>
<evidence type="ECO:0000313" key="2">
    <source>
        <dbReference type="EMBL" id="QAY67302.1"/>
    </source>
</evidence>
<gene>
    <name evidence="2" type="ORF">ET464_13725</name>
</gene>
<sequence length="454" mass="52548">MMKAVHHFKTWHDTDTSLDWKRTTRLFQLSPQGLGTSMVESLAGYIARLANEHCIKTGRLFIDVLTPYLNKFYLNEISKRGGNGFYDSSHMINGNSVAAEQFSTMLNDLTGNTNLQQLTLLRFAKAIPQRGLLRNVRAWCPECYEEMKQSISAIVYEPLIWSLRAVSVCRKHHRFLTDLCPSCTRTNLLIDRRSSSGFCSHCNAWLGRANTEKTDRCDYEQYSKAKMVERLLESMQIPNKDGIVVSLNRIVAQENSNITGAARKLSVPKTTFWTWYKGRNLPQLEDVLRICNKYGIDIVDFYLGHFNDDYSPVIFAKRKKKINIKLTTRPLIEVRSIAKNLVMNSANGYMHVQAMADEIGCNKKTLYNHFPALCKAQAMKWKQYLKKRKRNRLENIRREVDTALMWSSERGEHPTVPKLEQYMKKPAIFREAEVKNHLKKRLLEANYERNNFGG</sequence>